<protein>
    <submittedName>
        <fullName evidence="2">Uncharacterized protein</fullName>
    </submittedName>
</protein>
<dbReference type="EMBL" id="CP086361">
    <property type="protein sequence ID" value="UNI22298.1"/>
    <property type="molecule type" value="Genomic_DNA"/>
</dbReference>
<dbReference type="AlphaFoldDB" id="A0A9Q8QM94"/>
<feature type="region of interest" description="Disordered" evidence="1">
    <location>
        <begin position="1"/>
        <end position="35"/>
    </location>
</feature>
<gene>
    <name evidence="2" type="ORF">JDV02_008198</name>
</gene>
<organism evidence="2 3">
    <name type="scientific">Purpureocillium takamizusanense</name>
    <dbReference type="NCBI Taxonomy" id="2060973"/>
    <lineage>
        <taxon>Eukaryota</taxon>
        <taxon>Fungi</taxon>
        <taxon>Dikarya</taxon>
        <taxon>Ascomycota</taxon>
        <taxon>Pezizomycotina</taxon>
        <taxon>Sordariomycetes</taxon>
        <taxon>Hypocreomycetidae</taxon>
        <taxon>Hypocreales</taxon>
        <taxon>Ophiocordycipitaceae</taxon>
        <taxon>Purpureocillium</taxon>
    </lineage>
</organism>
<feature type="region of interest" description="Disordered" evidence="1">
    <location>
        <begin position="53"/>
        <end position="81"/>
    </location>
</feature>
<reference evidence="2" key="1">
    <citation type="submission" date="2021-11" db="EMBL/GenBank/DDBJ databases">
        <title>Purpureocillium_takamizusanense_genome.</title>
        <authorList>
            <person name="Nguyen N.-H."/>
        </authorList>
    </citation>
    <scope>NUCLEOTIDE SEQUENCE</scope>
    <source>
        <strain evidence="2">PT3</strain>
    </source>
</reference>
<dbReference type="GeneID" id="72070146"/>
<evidence type="ECO:0000313" key="3">
    <source>
        <dbReference type="Proteomes" id="UP000829364"/>
    </source>
</evidence>
<dbReference type="RefSeq" id="XP_047845779.1">
    <property type="nucleotide sequence ID" value="XM_047989774.1"/>
</dbReference>
<evidence type="ECO:0000256" key="1">
    <source>
        <dbReference type="SAM" id="MobiDB-lite"/>
    </source>
</evidence>
<feature type="compositionally biased region" description="Low complexity" evidence="1">
    <location>
        <begin position="63"/>
        <end position="81"/>
    </location>
</feature>
<keyword evidence="3" id="KW-1185">Reference proteome</keyword>
<evidence type="ECO:0000313" key="2">
    <source>
        <dbReference type="EMBL" id="UNI22298.1"/>
    </source>
</evidence>
<dbReference type="KEGG" id="ptkz:JDV02_008198"/>
<sequence length="130" mass="13429">MSSKTAGRRRRSIPRRRGTVTPRVKTSTPSPEAAAAAFSGQALRALADDAAHEINGDKGLPGAGAVASAGPQAAQHGAGANTTAAAAWWTMCCLRRPEPVRRRLVLLGPALPSPRCAVSTMGGSHRRARA</sequence>
<accession>A0A9Q8QM94</accession>
<name>A0A9Q8QM94_9HYPO</name>
<feature type="compositionally biased region" description="Basic residues" evidence="1">
    <location>
        <begin position="1"/>
        <end position="18"/>
    </location>
</feature>
<dbReference type="Proteomes" id="UP000829364">
    <property type="component" value="Chromosome 8"/>
</dbReference>
<proteinExistence type="predicted"/>